<name>A0A238FFZ7_9BASI</name>
<dbReference type="SUPFAM" id="SSF56112">
    <property type="entry name" value="Protein kinase-like (PK-like)"/>
    <property type="match status" value="1"/>
</dbReference>
<proteinExistence type="predicted"/>
<accession>A0A238FFZ7</accession>
<dbReference type="EMBL" id="FMSP01000005">
    <property type="protein sequence ID" value="SCV70068.1"/>
    <property type="molecule type" value="Genomic_DNA"/>
</dbReference>
<dbReference type="Proteomes" id="UP000198372">
    <property type="component" value="Unassembled WGS sequence"/>
</dbReference>
<dbReference type="InterPro" id="IPR011009">
    <property type="entry name" value="Kinase-like_dom_sf"/>
</dbReference>
<feature type="region of interest" description="Disordered" evidence="1">
    <location>
        <begin position="33"/>
        <end position="65"/>
    </location>
</feature>
<sequence>MTALRWASGTWSQGWSPVEASVPGAWDRPLGGLTHSTVERPLCRTPAFSDTSRDPSRRSPNPSQASEFIKGLHLSDAVLQCLAENPMGELTDDRIPLGSQERFESTADLRLEKLVGTGSTAGGWLANVIRTNRPSESPDTKFPLVDDPVLNKTYFLKLVSCQFAGSVIRETLFYQQVFPHLPDHLRCYLPRYHGTYRGSNGNGYAMVFENVGTYTNARNYYGSTGQLCEVDDAFAKLGIIHNDISAVNVLVGPNDGDFCLVDWGRSFLKLRVLVISTPPLSLSLVMCIGSYYG</sequence>
<keyword evidence="3" id="KW-1185">Reference proteome</keyword>
<gene>
    <name evidence="2" type="ORF">BQ2448_1462</name>
</gene>
<protein>
    <submittedName>
        <fullName evidence="2">BQ2448_1462 protein</fullName>
    </submittedName>
</protein>
<reference evidence="3" key="1">
    <citation type="submission" date="2016-09" db="EMBL/GenBank/DDBJ databases">
        <authorList>
            <person name="Jeantristanb JTB J.-T."/>
            <person name="Ricardo R."/>
        </authorList>
    </citation>
    <scope>NUCLEOTIDE SEQUENCE [LARGE SCALE GENOMIC DNA]</scope>
</reference>
<dbReference type="AlphaFoldDB" id="A0A238FFZ7"/>
<evidence type="ECO:0000313" key="2">
    <source>
        <dbReference type="EMBL" id="SCV70068.1"/>
    </source>
</evidence>
<evidence type="ECO:0000256" key="1">
    <source>
        <dbReference type="SAM" id="MobiDB-lite"/>
    </source>
</evidence>
<dbReference type="OrthoDB" id="5584477at2759"/>
<dbReference type="STRING" id="269621.A0A238FFZ7"/>
<organism evidence="2 3">
    <name type="scientific">Microbotryum intermedium</name>
    <dbReference type="NCBI Taxonomy" id="269621"/>
    <lineage>
        <taxon>Eukaryota</taxon>
        <taxon>Fungi</taxon>
        <taxon>Dikarya</taxon>
        <taxon>Basidiomycota</taxon>
        <taxon>Pucciniomycotina</taxon>
        <taxon>Microbotryomycetes</taxon>
        <taxon>Microbotryales</taxon>
        <taxon>Microbotryaceae</taxon>
        <taxon>Microbotryum</taxon>
    </lineage>
</organism>
<evidence type="ECO:0000313" key="3">
    <source>
        <dbReference type="Proteomes" id="UP000198372"/>
    </source>
</evidence>